<sequence>MLRTVGAGVAGFALGWVAVTVAYWIVDVAVVMVVGFEFGGSLAGVFGFLSLVGGVVGAVVMVRRSRGLRRGSHWPQ</sequence>
<name>A0A411YDS7_9ACTN</name>
<proteinExistence type="predicted"/>
<keyword evidence="1" id="KW-1133">Transmembrane helix</keyword>
<keyword evidence="3" id="KW-1185">Reference proteome</keyword>
<evidence type="ECO:0000256" key="1">
    <source>
        <dbReference type="SAM" id="Phobius"/>
    </source>
</evidence>
<dbReference type="KEGG" id="erz:ER308_07360"/>
<dbReference type="AlphaFoldDB" id="A0A411YDS7"/>
<gene>
    <name evidence="2" type="ORF">ER308_07360</name>
</gene>
<keyword evidence="1" id="KW-0812">Transmembrane</keyword>
<feature type="transmembrane region" description="Helical" evidence="1">
    <location>
        <begin position="12"/>
        <end position="36"/>
    </location>
</feature>
<organism evidence="2 3">
    <name type="scientific">Egibacter rhizosphaerae</name>
    <dbReference type="NCBI Taxonomy" id="1670831"/>
    <lineage>
        <taxon>Bacteria</taxon>
        <taxon>Bacillati</taxon>
        <taxon>Actinomycetota</taxon>
        <taxon>Nitriliruptoria</taxon>
        <taxon>Egibacterales</taxon>
        <taxon>Egibacteraceae</taxon>
        <taxon>Egibacter</taxon>
    </lineage>
</organism>
<feature type="transmembrane region" description="Helical" evidence="1">
    <location>
        <begin position="42"/>
        <end position="62"/>
    </location>
</feature>
<evidence type="ECO:0000313" key="2">
    <source>
        <dbReference type="EMBL" id="QBI19383.1"/>
    </source>
</evidence>
<dbReference type="RefSeq" id="WP_131154380.1">
    <property type="nucleotide sequence ID" value="NZ_CP036402.1"/>
</dbReference>
<keyword evidence="1" id="KW-0472">Membrane</keyword>
<accession>A0A411YDS7</accession>
<dbReference type="EMBL" id="CP036402">
    <property type="protein sequence ID" value="QBI19383.1"/>
    <property type="molecule type" value="Genomic_DNA"/>
</dbReference>
<dbReference type="Proteomes" id="UP000291469">
    <property type="component" value="Chromosome"/>
</dbReference>
<reference evidence="2 3" key="1">
    <citation type="submission" date="2019-01" db="EMBL/GenBank/DDBJ databases">
        <title>Egibacter rhizosphaerae EGI 80759T.</title>
        <authorList>
            <person name="Chen D.-D."/>
            <person name="Tian Y."/>
            <person name="Jiao J.-Y."/>
            <person name="Zhang X.-T."/>
            <person name="Zhang Y.-G."/>
            <person name="Zhang Y."/>
            <person name="Xiao M."/>
            <person name="Shu W.-S."/>
            <person name="Li W.-J."/>
        </authorList>
    </citation>
    <scope>NUCLEOTIDE SEQUENCE [LARGE SCALE GENOMIC DNA]</scope>
    <source>
        <strain evidence="2 3">EGI 80759</strain>
    </source>
</reference>
<evidence type="ECO:0000313" key="3">
    <source>
        <dbReference type="Proteomes" id="UP000291469"/>
    </source>
</evidence>
<protein>
    <submittedName>
        <fullName evidence="2">Uncharacterized protein</fullName>
    </submittedName>
</protein>